<keyword evidence="1" id="KW-0472">Membrane</keyword>
<evidence type="ECO:0008006" key="4">
    <source>
        <dbReference type="Google" id="ProtNLM"/>
    </source>
</evidence>
<name>A0A0G4FI97_9ALVE</name>
<feature type="signal peptide" evidence="2">
    <location>
        <begin position="1"/>
        <end position="23"/>
    </location>
</feature>
<reference evidence="3" key="1">
    <citation type="submission" date="2014-11" db="EMBL/GenBank/DDBJ databases">
        <authorList>
            <person name="Otto D Thomas"/>
            <person name="Naeem Raeece"/>
        </authorList>
    </citation>
    <scope>NUCLEOTIDE SEQUENCE</scope>
</reference>
<feature type="chain" id="PRO_5005188658" description="Cyanobacterial aminoacyl-tRNA synthetase CAAD domain-containing protein" evidence="2">
    <location>
        <begin position="24"/>
        <end position="174"/>
    </location>
</feature>
<dbReference type="EMBL" id="CDMZ01000383">
    <property type="protein sequence ID" value="CEM13064.1"/>
    <property type="molecule type" value="Genomic_DNA"/>
</dbReference>
<protein>
    <recommendedName>
        <fullName evidence="4">Cyanobacterial aminoacyl-tRNA synthetase CAAD domain-containing protein</fullName>
    </recommendedName>
</protein>
<evidence type="ECO:0000313" key="3">
    <source>
        <dbReference type="EMBL" id="CEM13064.1"/>
    </source>
</evidence>
<evidence type="ECO:0000256" key="2">
    <source>
        <dbReference type="SAM" id="SignalP"/>
    </source>
</evidence>
<keyword evidence="1" id="KW-1133">Transmembrane helix</keyword>
<organism evidence="3">
    <name type="scientific">Chromera velia CCMP2878</name>
    <dbReference type="NCBI Taxonomy" id="1169474"/>
    <lineage>
        <taxon>Eukaryota</taxon>
        <taxon>Sar</taxon>
        <taxon>Alveolata</taxon>
        <taxon>Colpodellida</taxon>
        <taxon>Chromeraceae</taxon>
        <taxon>Chromera</taxon>
    </lineage>
</organism>
<sequence length="174" mass="18906">MTVRSLLSLGATAAVICLTGSDAFTVGPSPLRPGLRRQRAMQLSDSQAAFEEAASSLWMAPEGTATETKTSVSFSTPKTSKVLDASKKEDVEWAVGIAAFVWGFLNLPWISILPFWAIFLTGLVNWTSKQSNEFGSITRAGGKFLIELVNFATESNDKWGLTDKLKTKVDELKV</sequence>
<keyword evidence="2" id="KW-0732">Signal</keyword>
<accession>A0A0G4FI97</accession>
<feature type="non-terminal residue" evidence="3">
    <location>
        <position position="174"/>
    </location>
</feature>
<evidence type="ECO:0000256" key="1">
    <source>
        <dbReference type="SAM" id="Phobius"/>
    </source>
</evidence>
<proteinExistence type="predicted"/>
<keyword evidence="1" id="KW-0812">Transmembrane</keyword>
<gene>
    <name evidence="3" type="ORF">Cvel_17093</name>
</gene>
<feature type="transmembrane region" description="Helical" evidence="1">
    <location>
        <begin position="93"/>
        <end position="120"/>
    </location>
</feature>
<dbReference type="AlphaFoldDB" id="A0A0G4FI97"/>